<dbReference type="SMART" id="SM00382">
    <property type="entry name" value="AAA"/>
    <property type="match status" value="1"/>
</dbReference>
<dbReference type="Gene3D" id="3.40.50.300">
    <property type="entry name" value="P-loop containing nucleotide triphosphate hydrolases"/>
    <property type="match status" value="1"/>
</dbReference>
<comment type="caution">
    <text evidence="2">The sequence shown here is derived from an EMBL/GenBank/DDBJ whole genome shotgun (WGS) entry which is preliminary data.</text>
</comment>
<gene>
    <name evidence="2" type="ORF">DD559_17475</name>
</gene>
<dbReference type="InterPro" id="IPR052026">
    <property type="entry name" value="ExeA_AAA_ATPase_DNA-bind"/>
</dbReference>
<reference evidence="2 3" key="1">
    <citation type="submission" date="2018-05" db="EMBL/GenBank/DDBJ databases">
        <title>Description of Sphingomonas pokkalii sp nov, isolated from the rhizosphere of saline tolerant pokkali rice and its draft genome analysis.</title>
        <authorList>
            <person name="Menon R."/>
            <person name="Kumari S."/>
            <person name="Rameshkumar N."/>
        </authorList>
    </citation>
    <scope>NUCLEOTIDE SEQUENCE [LARGE SCALE GENOMIC DNA]</scope>
    <source>
        <strain evidence="2 3">L3B27</strain>
    </source>
</reference>
<dbReference type="Proteomes" id="UP000245890">
    <property type="component" value="Unassembled WGS sequence"/>
</dbReference>
<evidence type="ECO:0000259" key="1">
    <source>
        <dbReference type="SMART" id="SM00382"/>
    </source>
</evidence>
<name>A0A2U0SHU3_9SPHN</name>
<dbReference type="RefSeq" id="WP_116470289.1">
    <property type="nucleotide sequence ID" value="NZ_QENQ01000001.1"/>
</dbReference>
<dbReference type="InterPro" id="IPR003593">
    <property type="entry name" value="AAA+_ATPase"/>
</dbReference>
<dbReference type="PANTHER" id="PTHR35894">
    <property type="entry name" value="GENERAL SECRETION PATHWAY PROTEIN A-RELATED"/>
    <property type="match status" value="1"/>
</dbReference>
<dbReference type="InterPro" id="IPR057574">
    <property type="entry name" value="nSTAND_NTPase5_dom"/>
</dbReference>
<dbReference type="EMBL" id="QENQ01000001">
    <property type="protein sequence ID" value="PVX30894.1"/>
    <property type="molecule type" value="Genomic_DNA"/>
</dbReference>
<protein>
    <submittedName>
        <fullName evidence="2">General secretion pathway protein</fullName>
    </submittedName>
</protein>
<proteinExistence type="predicted"/>
<dbReference type="SUPFAM" id="SSF52540">
    <property type="entry name" value="P-loop containing nucleoside triphosphate hydrolases"/>
    <property type="match status" value="1"/>
</dbReference>
<feature type="domain" description="AAA+ ATPase" evidence="1">
    <location>
        <begin position="42"/>
        <end position="264"/>
    </location>
</feature>
<organism evidence="2 3">
    <name type="scientific">Sphingomonas pokkalii</name>
    <dbReference type="NCBI Taxonomy" id="2175090"/>
    <lineage>
        <taxon>Bacteria</taxon>
        <taxon>Pseudomonadati</taxon>
        <taxon>Pseudomonadota</taxon>
        <taxon>Alphaproteobacteria</taxon>
        <taxon>Sphingomonadales</taxon>
        <taxon>Sphingomonadaceae</taxon>
        <taxon>Sphingomonas</taxon>
    </lineage>
</organism>
<dbReference type="InterPro" id="IPR027417">
    <property type="entry name" value="P-loop_NTPase"/>
</dbReference>
<evidence type="ECO:0000313" key="2">
    <source>
        <dbReference type="EMBL" id="PVX30894.1"/>
    </source>
</evidence>
<keyword evidence="3" id="KW-1185">Reference proteome</keyword>
<dbReference type="OrthoDB" id="7828921at2"/>
<accession>A0A2U0SHU3</accession>
<evidence type="ECO:0000313" key="3">
    <source>
        <dbReference type="Proteomes" id="UP000245890"/>
    </source>
</evidence>
<sequence length="301" mass="32732">MHDDYYGLREPAFQHAPDPRFWFETAAHGRAITRLRQAVEQGKGVVVVTGDVGMGKTILMRRLAGEIDVGRHRVHQIAGGALQVEGLLRLAAPPSGRQGGRTLLLIDDADALSPDCREILSQVSAQPDRSPVQLFLFGAREQPGGSVRRPATVQLSALAEEEVEPYLRHRLYRAGGQGRPGFTDEACRALHRLAGGVPRGLNQIVARLLRHGAAAQIDMFGAPDVAAAIEEMAADIASGASAAPADAGELRALSERVAELEDQLCTQQQKLRQVMQVLVDWLEQDEERRTIGLQALRDTLL</sequence>
<dbReference type="Pfam" id="PF25199">
    <property type="entry name" value="nSTAND_NTPase5"/>
    <property type="match status" value="1"/>
</dbReference>
<dbReference type="AlphaFoldDB" id="A0A2U0SHU3"/>
<dbReference type="PANTHER" id="PTHR35894:SF1">
    <property type="entry name" value="PHOSPHORIBULOKINASE _ URIDINE KINASE FAMILY"/>
    <property type="match status" value="1"/>
</dbReference>